<dbReference type="OrthoDB" id="3439049at2759"/>
<reference evidence="2 3" key="1">
    <citation type="journal article" date="2018" name="IMA Fungus">
        <title>IMA Genome-F 9: Draft genome sequence of Annulohypoxylon stygium, Aspergillus mulundensis, Berkeleyomyces basicola (syn. Thielaviopsis basicola), Ceratocystis smalleyi, two Cercospora beticola strains, Coleophoma cylindrospora, Fusarium fracticaudum, Phialophora cf. hyalina, and Morchella septimelata.</title>
        <authorList>
            <person name="Wingfield B.D."/>
            <person name="Bills G.F."/>
            <person name="Dong Y."/>
            <person name="Huang W."/>
            <person name="Nel W.J."/>
            <person name="Swalarsk-Parry B.S."/>
            <person name="Vaghefi N."/>
            <person name="Wilken P.M."/>
            <person name="An Z."/>
            <person name="de Beer Z.W."/>
            <person name="De Vos L."/>
            <person name="Chen L."/>
            <person name="Duong T.A."/>
            <person name="Gao Y."/>
            <person name="Hammerbacher A."/>
            <person name="Kikkert J.R."/>
            <person name="Li Y."/>
            <person name="Li H."/>
            <person name="Li K."/>
            <person name="Li Q."/>
            <person name="Liu X."/>
            <person name="Ma X."/>
            <person name="Naidoo K."/>
            <person name="Pethybridge S.J."/>
            <person name="Sun J."/>
            <person name="Steenkamp E.T."/>
            <person name="van der Nest M.A."/>
            <person name="van Wyk S."/>
            <person name="Wingfield M.J."/>
            <person name="Xiong C."/>
            <person name="Yue Q."/>
            <person name="Zhang X."/>
        </authorList>
    </citation>
    <scope>NUCLEOTIDE SEQUENCE [LARGE SCALE GENOMIC DNA]</scope>
    <source>
        <strain evidence="2 3">BP 5553</strain>
    </source>
</reference>
<proteinExistence type="predicted"/>
<organism evidence="2 3">
    <name type="scientific">Venustampulla echinocandica</name>
    <dbReference type="NCBI Taxonomy" id="2656787"/>
    <lineage>
        <taxon>Eukaryota</taxon>
        <taxon>Fungi</taxon>
        <taxon>Dikarya</taxon>
        <taxon>Ascomycota</taxon>
        <taxon>Pezizomycotina</taxon>
        <taxon>Leotiomycetes</taxon>
        <taxon>Helotiales</taxon>
        <taxon>Pleuroascaceae</taxon>
        <taxon>Venustampulla</taxon>
    </lineage>
</organism>
<dbReference type="GeneID" id="43593275"/>
<dbReference type="Proteomes" id="UP000254866">
    <property type="component" value="Unassembled WGS sequence"/>
</dbReference>
<comment type="caution">
    <text evidence="2">The sequence shown here is derived from an EMBL/GenBank/DDBJ whole genome shotgun (WGS) entry which is preliminary data.</text>
</comment>
<protein>
    <submittedName>
        <fullName evidence="2">Uncharacterized protein</fullName>
    </submittedName>
</protein>
<dbReference type="EMBL" id="NPIC01000001">
    <property type="protein sequence ID" value="RDL40447.1"/>
    <property type="molecule type" value="Genomic_DNA"/>
</dbReference>
<dbReference type="RefSeq" id="XP_031873103.1">
    <property type="nucleotide sequence ID" value="XM_032009049.1"/>
</dbReference>
<keyword evidence="3" id="KW-1185">Reference proteome</keyword>
<feature type="region of interest" description="Disordered" evidence="1">
    <location>
        <begin position="1"/>
        <end position="31"/>
    </location>
</feature>
<feature type="compositionally biased region" description="Basic residues" evidence="1">
    <location>
        <begin position="11"/>
        <end position="20"/>
    </location>
</feature>
<evidence type="ECO:0000313" key="3">
    <source>
        <dbReference type="Proteomes" id="UP000254866"/>
    </source>
</evidence>
<sequence length="285" mass="32370">MAGLNGYTVTPHHRQNRRRERPGSRSRGTITRRSHIQLECSEGLLVAYDTSVPLPSDRTKPSPLLRESFHQSWQRWKDREAEEMAVAELDRLQLEQEQQRLYGGDPSDDELYRLGILYDNVEDTTQDKSVVCEVPLEQPSPLFTLRYRKSSRNSRRNRRRSQRSSLPLYLSLSNLKDDADIVRLLSPSTSTTATKPPIQHRAVPATPPPISLDIPQSLPVAAVPALEESIHSSVPHFLDNTSILPTPHENHVSDWEFIMINNDATLQTTTPSSEPETWILLGDDL</sequence>
<accession>A0A370TY43</accession>
<name>A0A370TY43_9HELO</name>
<dbReference type="AlphaFoldDB" id="A0A370TY43"/>
<gene>
    <name evidence="2" type="ORF">BP5553_00426</name>
</gene>
<evidence type="ECO:0000313" key="2">
    <source>
        <dbReference type="EMBL" id="RDL40447.1"/>
    </source>
</evidence>
<evidence type="ECO:0000256" key="1">
    <source>
        <dbReference type="SAM" id="MobiDB-lite"/>
    </source>
</evidence>